<evidence type="ECO:0000313" key="3">
    <source>
        <dbReference type="EMBL" id="ANZ68492.1"/>
    </source>
</evidence>
<dbReference type="Proteomes" id="UP000093267">
    <property type="component" value="Chromosome"/>
</dbReference>
<dbReference type="PROSITE" id="PS00785">
    <property type="entry name" value="5_NUCLEOTIDASE_1"/>
    <property type="match status" value="1"/>
</dbReference>
<dbReference type="GO" id="GO:0008768">
    <property type="term" value="F:UDP-sugar diphosphatase activity"/>
    <property type="evidence" value="ECO:0007669"/>
    <property type="project" value="TreeGrafter"/>
</dbReference>
<dbReference type="InterPro" id="IPR036907">
    <property type="entry name" value="5'-Nucleotdase_C_sf"/>
</dbReference>
<protein>
    <submittedName>
        <fullName evidence="3">Multifunctional 2',3'-cyclic-nucleotide 2'-phosphodiesterase/5'-nucleotidase/3'-nucleotidase</fullName>
    </submittedName>
</protein>
<dbReference type="SUPFAM" id="SSF56300">
    <property type="entry name" value="Metallo-dependent phosphatases"/>
    <property type="match status" value="1"/>
</dbReference>
<dbReference type="PIRSF" id="PIRSF036361">
    <property type="entry name" value="YunD"/>
    <property type="match status" value="1"/>
</dbReference>
<keyword evidence="4" id="KW-1185">Reference proteome</keyword>
<evidence type="ECO:0000256" key="1">
    <source>
        <dbReference type="RuleBase" id="RU362119"/>
    </source>
</evidence>
<dbReference type="InterPro" id="IPR029052">
    <property type="entry name" value="Metallo-depent_PP-like"/>
</dbReference>
<dbReference type="KEGG" id="lpd:AYR62_07635"/>
<dbReference type="GO" id="GO:0046872">
    <property type="term" value="F:metal ion binding"/>
    <property type="evidence" value="ECO:0007669"/>
    <property type="project" value="InterPro"/>
</dbReference>
<name>A0A1B2J2H3_9LACO</name>
<dbReference type="InterPro" id="IPR008334">
    <property type="entry name" value="5'-Nucleotdase_C"/>
</dbReference>
<comment type="similarity">
    <text evidence="1">Belongs to the 5'-nucleotidase family.</text>
</comment>
<dbReference type="PANTHER" id="PTHR11575:SF23">
    <property type="entry name" value="5-NUCLEOTIDASE FAMILY PROTEIN"/>
    <property type="match status" value="1"/>
</dbReference>
<dbReference type="PANTHER" id="PTHR11575">
    <property type="entry name" value="5'-NUCLEOTIDASE-RELATED"/>
    <property type="match status" value="1"/>
</dbReference>
<gene>
    <name evidence="3" type="ORF">AYR63_14520</name>
</gene>
<sequence>MTSKKDVKQDQTELVERITILHTNDLHSHLENWPQIRRFLSEEKARYEAAGHTVLTFDIGDAMDREHALTEATDGKANVDLMNTIHYDGVTIGNNEGLGNTKSQLNHLFDAANFDVILGNLLTAPNKTQPKWAMPAKLIETAAHTRVLVLGLTAPYTLTYPLVGWQPISVERMLPRLLTQYEGQYDAVVLLSHLGIDVDRMIAKRHPEVDVIIGAHTHHLLVHGEHVNQSLLAAAGKWGQYIGTIQLTLKDHHISTKEASVVKTETLQRATTDRDEINGYVTKGEQLLAARKIATLPVAMEHSWEGHSRLTSEGLAALEDYAQTDAAIINGGLFMTDLPAGEVTANDFHNLLPHAMHVMRVTLNGYDLWRLIREMEKNRVFLSRFPIKGMGFRGKIFGAINYSGISYDAHDQQVLYRGEVLSPVRHYTVAMPDHYLFIPFFPTISIVGQNEIMYGKLLRNVLSDYLAKRYPLQAGKEANNG</sequence>
<dbReference type="AlphaFoldDB" id="A0A1B2J2H3"/>
<reference evidence="3 4" key="1">
    <citation type="submission" date="2016-03" db="EMBL/GenBank/DDBJ databases">
        <title>Pediococcus and Lactobacillus from brewery environment - whole genome sequencing and assembly.</title>
        <authorList>
            <person name="Behr J."/>
            <person name="Geissler A.J."/>
            <person name="Vogel R.F."/>
        </authorList>
    </citation>
    <scope>NUCLEOTIDE SEQUENCE [LARGE SCALE GENOMIC DNA]</scope>
    <source>
        <strain evidence="3 4">TMW 1.1995</strain>
    </source>
</reference>
<dbReference type="GO" id="GO:0000166">
    <property type="term" value="F:nucleotide binding"/>
    <property type="evidence" value="ECO:0007669"/>
    <property type="project" value="UniProtKB-KW"/>
</dbReference>
<dbReference type="GO" id="GO:0008253">
    <property type="term" value="F:5'-nucleotidase activity"/>
    <property type="evidence" value="ECO:0007669"/>
    <property type="project" value="TreeGrafter"/>
</dbReference>
<dbReference type="EMBL" id="CP014924">
    <property type="protein sequence ID" value="ANZ68492.1"/>
    <property type="molecule type" value="Genomic_DNA"/>
</dbReference>
<dbReference type="CDD" id="cd00845">
    <property type="entry name" value="MPP_UshA_N_like"/>
    <property type="match status" value="1"/>
</dbReference>
<dbReference type="GO" id="GO:0030288">
    <property type="term" value="C:outer membrane-bounded periplasmic space"/>
    <property type="evidence" value="ECO:0007669"/>
    <property type="project" value="TreeGrafter"/>
</dbReference>
<dbReference type="GO" id="GO:0009166">
    <property type="term" value="P:nucleotide catabolic process"/>
    <property type="evidence" value="ECO:0007669"/>
    <property type="project" value="InterPro"/>
</dbReference>
<feature type="domain" description="5'-Nucleotidase C-terminal" evidence="2">
    <location>
        <begin position="317"/>
        <end position="435"/>
    </location>
</feature>
<keyword evidence="1" id="KW-0378">Hydrolase</keyword>
<dbReference type="Pfam" id="PF02872">
    <property type="entry name" value="5_nucleotid_C"/>
    <property type="match status" value="1"/>
</dbReference>
<accession>A0A1B2J2H3</accession>
<dbReference type="InterPro" id="IPR006179">
    <property type="entry name" value="5_nucleotidase/apyrase"/>
</dbReference>
<dbReference type="InterPro" id="IPR011240">
    <property type="entry name" value="Pesterase_YunD"/>
</dbReference>
<organism evidence="3 4">
    <name type="scientific">Secundilactobacillus paracollinoides</name>
    <dbReference type="NCBI Taxonomy" id="240427"/>
    <lineage>
        <taxon>Bacteria</taxon>
        <taxon>Bacillati</taxon>
        <taxon>Bacillota</taxon>
        <taxon>Bacilli</taxon>
        <taxon>Lactobacillales</taxon>
        <taxon>Lactobacillaceae</taxon>
        <taxon>Secundilactobacillus</taxon>
    </lineage>
</organism>
<evidence type="ECO:0000259" key="2">
    <source>
        <dbReference type="Pfam" id="PF02872"/>
    </source>
</evidence>
<proteinExistence type="inferred from homology"/>
<dbReference type="STRING" id="240427.AYR62_07635"/>
<evidence type="ECO:0000313" key="4">
    <source>
        <dbReference type="Proteomes" id="UP000093267"/>
    </source>
</evidence>
<dbReference type="SUPFAM" id="SSF55816">
    <property type="entry name" value="5'-nucleotidase (syn. UDP-sugar hydrolase), C-terminal domain"/>
    <property type="match status" value="1"/>
</dbReference>
<dbReference type="PRINTS" id="PR01607">
    <property type="entry name" value="APYRASEFAMLY"/>
</dbReference>
<dbReference type="Gene3D" id="3.60.21.10">
    <property type="match status" value="1"/>
</dbReference>
<keyword evidence="1" id="KW-0547">Nucleotide-binding</keyword>
<dbReference type="InterPro" id="IPR006146">
    <property type="entry name" value="5'-Nucleotdase_CS"/>
</dbReference>
<dbReference type="Gene3D" id="3.90.780.10">
    <property type="entry name" value="5'-Nucleotidase, C-terminal domain"/>
    <property type="match status" value="1"/>
</dbReference>
<dbReference type="OrthoDB" id="9793179at2"/>